<dbReference type="Pfam" id="PF03364">
    <property type="entry name" value="Polyketide_cyc"/>
    <property type="match status" value="1"/>
</dbReference>
<reference evidence="3" key="1">
    <citation type="journal article" date="2014" name="Int. J. Syst. Evol. Microbiol.">
        <title>Complete genome sequence of Corynebacterium casei LMG S-19264T (=DSM 44701T), isolated from a smear-ripened cheese.</title>
        <authorList>
            <consortium name="US DOE Joint Genome Institute (JGI-PGF)"/>
            <person name="Walter F."/>
            <person name="Albersmeier A."/>
            <person name="Kalinowski J."/>
            <person name="Ruckert C."/>
        </authorList>
    </citation>
    <scope>NUCLEOTIDE SEQUENCE</scope>
    <source>
        <strain evidence="3">JCM 5069</strain>
    </source>
</reference>
<dbReference type="SUPFAM" id="SSF55961">
    <property type="entry name" value="Bet v1-like"/>
    <property type="match status" value="1"/>
</dbReference>
<dbReference type="InterPro" id="IPR047137">
    <property type="entry name" value="ORF3"/>
</dbReference>
<feature type="compositionally biased region" description="Basic residues" evidence="1">
    <location>
        <begin position="376"/>
        <end position="392"/>
    </location>
</feature>
<organism evidence="3 4">
    <name type="scientific">Streptomyces sulfonofaciens</name>
    <dbReference type="NCBI Taxonomy" id="68272"/>
    <lineage>
        <taxon>Bacteria</taxon>
        <taxon>Bacillati</taxon>
        <taxon>Actinomycetota</taxon>
        <taxon>Actinomycetes</taxon>
        <taxon>Kitasatosporales</taxon>
        <taxon>Streptomycetaceae</taxon>
        <taxon>Streptomyces</taxon>
    </lineage>
</organism>
<feature type="region of interest" description="Disordered" evidence="1">
    <location>
        <begin position="259"/>
        <end position="392"/>
    </location>
</feature>
<dbReference type="Proteomes" id="UP000603708">
    <property type="component" value="Unassembled WGS sequence"/>
</dbReference>
<dbReference type="PANTHER" id="PTHR33824">
    <property type="entry name" value="POLYKETIDE CYCLASE/DEHYDRASE AND LIPID TRANSPORT SUPERFAMILY PROTEIN"/>
    <property type="match status" value="1"/>
</dbReference>
<feature type="region of interest" description="Disordered" evidence="1">
    <location>
        <begin position="1"/>
        <end position="21"/>
    </location>
</feature>
<evidence type="ECO:0000313" key="3">
    <source>
        <dbReference type="EMBL" id="GHH84066.1"/>
    </source>
</evidence>
<name>A0A919GGR2_9ACTN</name>
<dbReference type="Gene3D" id="3.30.530.20">
    <property type="match status" value="1"/>
</dbReference>
<feature type="compositionally biased region" description="Polar residues" evidence="1">
    <location>
        <begin position="1"/>
        <end position="13"/>
    </location>
</feature>
<accession>A0A919GGR2</accession>
<dbReference type="AlphaFoldDB" id="A0A919GGR2"/>
<keyword evidence="4" id="KW-1185">Reference proteome</keyword>
<dbReference type="CDD" id="cd07817">
    <property type="entry name" value="SRPBCC_8"/>
    <property type="match status" value="1"/>
</dbReference>
<sequence>MADTRSTAQQATGGTLHGIAGSPAADRLKAEARDYLGAQVERLVSGVGHKLGQGTARLTDIADGKSPGLGRLAVEGGRKLAGHNPLGSLAGKGASRLKDTVKGVLPGGEDGRKGGKKGRGKPTVLMESMDVGVPLRTAYDQWTRYQEYSGFARGVEDVDVPEDTGSDWRFKIFLSHGGYKTMTSEQLPDERIAWESEGELGPTKGVVTFHELAPRLTRLQLIMEYHPVGFVEKTGNIWRAQDRRARFDLKDFARFVSLNGEASGGRPDELRDGEVVRGDEGARAGEEEPEAAEEPAGEYEDEADYGYEQEEPAEAEDEAEGEYEEDEGEGEYEEDEGEGEYEEDEAEDAYEDGGYAEDESEAEPEAEPSADERAAARSRHRARTGARARSRR</sequence>
<evidence type="ECO:0000313" key="4">
    <source>
        <dbReference type="Proteomes" id="UP000603708"/>
    </source>
</evidence>
<protein>
    <recommendedName>
        <fullName evidence="2">Coenzyme Q-binding protein COQ10 START domain-containing protein</fullName>
    </recommendedName>
</protein>
<dbReference type="InterPro" id="IPR005031">
    <property type="entry name" value="COQ10_START"/>
</dbReference>
<dbReference type="PANTHER" id="PTHR33824:SF7">
    <property type="entry name" value="POLYKETIDE CYCLASE_DEHYDRASE AND LIPID TRANSPORT SUPERFAMILY PROTEIN"/>
    <property type="match status" value="1"/>
</dbReference>
<feature type="domain" description="Coenzyme Q-binding protein COQ10 START" evidence="2">
    <location>
        <begin position="131"/>
        <end position="252"/>
    </location>
</feature>
<feature type="compositionally biased region" description="Acidic residues" evidence="1">
    <location>
        <begin position="287"/>
        <end position="369"/>
    </location>
</feature>
<feature type="region of interest" description="Disordered" evidence="1">
    <location>
        <begin position="102"/>
        <end position="122"/>
    </location>
</feature>
<comment type="caution">
    <text evidence="3">The sequence shown here is derived from an EMBL/GenBank/DDBJ whole genome shotgun (WGS) entry which is preliminary data.</text>
</comment>
<feature type="compositionally biased region" description="Basic and acidic residues" evidence="1">
    <location>
        <begin position="266"/>
        <end position="286"/>
    </location>
</feature>
<gene>
    <name evidence="3" type="ORF">GCM10018793_47460</name>
</gene>
<evidence type="ECO:0000256" key="1">
    <source>
        <dbReference type="SAM" id="MobiDB-lite"/>
    </source>
</evidence>
<evidence type="ECO:0000259" key="2">
    <source>
        <dbReference type="Pfam" id="PF03364"/>
    </source>
</evidence>
<dbReference type="RefSeq" id="WP_189935323.1">
    <property type="nucleotide sequence ID" value="NZ_BNCD01000015.1"/>
</dbReference>
<reference evidence="3" key="2">
    <citation type="submission" date="2020-09" db="EMBL/GenBank/DDBJ databases">
        <authorList>
            <person name="Sun Q."/>
            <person name="Ohkuma M."/>
        </authorList>
    </citation>
    <scope>NUCLEOTIDE SEQUENCE</scope>
    <source>
        <strain evidence="3">JCM 5069</strain>
    </source>
</reference>
<dbReference type="InterPro" id="IPR023393">
    <property type="entry name" value="START-like_dom_sf"/>
</dbReference>
<dbReference type="EMBL" id="BNCD01000015">
    <property type="protein sequence ID" value="GHH84066.1"/>
    <property type="molecule type" value="Genomic_DNA"/>
</dbReference>
<proteinExistence type="predicted"/>